<gene>
    <name evidence="3" type="ORF">PKF023_13620</name>
</gene>
<dbReference type="GO" id="GO:0016810">
    <property type="term" value="F:hydrolase activity, acting on carbon-nitrogen (but not peptide) bonds"/>
    <property type="evidence" value="ECO:0007669"/>
    <property type="project" value="InterPro"/>
</dbReference>
<feature type="chain" id="PRO_5038671508" evidence="1">
    <location>
        <begin position="23"/>
        <end position="441"/>
    </location>
</feature>
<feature type="signal peptide" evidence="1">
    <location>
        <begin position="1"/>
        <end position="22"/>
    </location>
</feature>
<dbReference type="PANTHER" id="PTHR43135:SF3">
    <property type="entry name" value="ALPHA-D-RIBOSE 1-METHYLPHOSPHONATE 5-TRIPHOSPHATE DIPHOSPHATASE"/>
    <property type="match status" value="1"/>
</dbReference>
<dbReference type="SUPFAM" id="SSF51338">
    <property type="entry name" value="Composite domain of metallo-dependent hydrolases"/>
    <property type="match status" value="2"/>
</dbReference>
<dbReference type="Pfam" id="PF01979">
    <property type="entry name" value="Amidohydro_1"/>
    <property type="match status" value="1"/>
</dbReference>
<dbReference type="InterPro" id="IPR011059">
    <property type="entry name" value="Metal-dep_hydrolase_composite"/>
</dbReference>
<dbReference type="InterPro" id="IPR006680">
    <property type="entry name" value="Amidohydro-rel"/>
</dbReference>
<sequence length="441" mass="47857">MKNIAKAFVLIGGLFGVSFVHAQQAATLYENVRVFNGTADKLSAPTNVLVVGNTIKTISSKPIEIPQGIVATRIAGDGRTLMPGLIDAHAHLYLGVPQSLLFDPATTPALLDQKAYESSKATLMSGFTTVRDMGGPMFKFKSEFDAAKAPGPRIYPSGTMITQTSGHGDYSAPEALPRSFGGPLSIGEVYRISTLADGRDQVLTAVRFNIRNGASQIKLATGGGVASPSDPVTVQEYTADEIKAAVEAATDLGTYVSTHAYNTKSVRRSVDAGVKSIEHGQLLDEATVKYLKNKDVWLSTQVFEEFDNTYSPLQRHKEHQVVQGESDVFKWAIKYNVKMAWGSDFFFQTYGVAQNQQLAKLKKWMSPARALKMATHDNAQLMALSGIRNPYPGKLGVVQEGAYADLLLVDGDPTTNLDIIADPAKNFRIIMKDGKIYKNTL</sequence>
<keyword evidence="1" id="KW-0732">Signal</keyword>
<proteinExistence type="predicted"/>
<evidence type="ECO:0000259" key="2">
    <source>
        <dbReference type="Pfam" id="PF01979"/>
    </source>
</evidence>
<dbReference type="InterPro" id="IPR051781">
    <property type="entry name" value="Metallo-dep_Hydrolase"/>
</dbReference>
<evidence type="ECO:0000256" key="1">
    <source>
        <dbReference type="SAM" id="SignalP"/>
    </source>
</evidence>
<reference evidence="3" key="1">
    <citation type="submission" date="2022-11" db="EMBL/GenBank/DDBJ databases">
        <title>Complete Genome Sequences of three Polynucleobacter sp. Subcluster PnecC Strains KF022, KF023, and KF032 Isolated from a Shallow Eutrophic Lake in Japan.</title>
        <authorList>
            <person name="Ogata Y."/>
            <person name="Watanabe K."/>
            <person name="Takemine S."/>
            <person name="Shindo C."/>
            <person name="Kurokawa R."/>
            <person name="Suda W."/>
        </authorList>
    </citation>
    <scope>NUCLEOTIDE SEQUENCE</scope>
    <source>
        <strain evidence="3">KF023</strain>
    </source>
</reference>
<feature type="domain" description="Amidohydrolase-related" evidence="2">
    <location>
        <begin position="80"/>
        <end position="435"/>
    </location>
</feature>
<evidence type="ECO:0000313" key="3">
    <source>
        <dbReference type="EMBL" id="BDT77559.1"/>
    </source>
</evidence>
<dbReference type="RefSeq" id="WP_281741948.1">
    <property type="nucleotide sequence ID" value="NZ_AP026973.1"/>
</dbReference>
<accession>A0A9C7CTZ1</accession>
<dbReference type="KEGG" id="pyt:PKF023_13620"/>
<dbReference type="EMBL" id="AP026973">
    <property type="protein sequence ID" value="BDT77559.1"/>
    <property type="molecule type" value="Genomic_DNA"/>
</dbReference>
<dbReference type="SUPFAM" id="SSF51556">
    <property type="entry name" value="Metallo-dependent hydrolases"/>
    <property type="match status" value="1"/>
</dbReference>
<dbReference type="InterPro" id="IPR057744">
    <property type="entry name" value="OTAase-like"/>
</dbReference>
<dbReference type="CDD" id="cd01299">
    <property type="entry name" value="Met_dep_hydrolase_A"/>
    <property type="match status" value="1"/>
</dbReference>
<protein>
    <submittedName>
        <fullName evidence="3">Amidohydrolase</fullName>
    </submittedName>
</protein>
<dbReference type="AlphaFoldDB" id="A0A9C7CTZ1"/>
<dbReference type="PANTHER" id="PTHR43135">
    <property type="entry name" value="ALPHA-D-RIBOSE 1-METHYLPHOSPHONATE 5-TRIPHOSPHATE DIPHOSPHATASE"/>
    <property type="match status" value="1"/>
</dbReference>
<dbReference type="Proteomes" id="UP001211097">
    <property type="component" value="Chromosome"/>
</dbReference>
<name>A0A9C7CTZ1_9BURK</name>
<dbReference type="InterPro" id="IPR032466">
    <property type="entry name" value="Metal_Hydrolase"/>
</dbReference>
<dbReference type="Gene3D" id="3.20.20.140">
    <property type="entry name" value="Metal-dependent hydrolases"/>
    <property type="match status" value="1"/>
</dbReference>
<dbReference type="Gene3D" id="2.30.40.10">
    <property type="entry name" value="Urease, subunit C, domain 1"/>
    <property type="match status" value="1"/>
</dbReference>
<organism evidence="3">
    <name type="scientific">Polynucleobacter yangtzensis</name>
    <dbReference type="NCBI Taxonomy" id="1743159"/>
    <lineage>
        <taxon>Bacteria</taxon>
        <taxon>Pseudomonadati</taxon>
        <taxon>Pseudomonadota</taxon>
        <taxon>Betaproteobacteria</taxon>
        <taxon>Burkholderiales</taxon>
        <taxon>Burkholderiaceae</taxon>
        <taxon>Polynucleobacter</taxon>
    </lineage>
</organism>